<dbReference type="Pfam" id="PF11162">
    <property type="entry name" value="DUF2946"/>
    <property type="match status" value="1"/>
</dbReference>
<sequence length="125" mass="13382">MRGRHSRLKALQHTVAWAAAYALVLQVMLMTALGASLVGGASSLSMPLCVNGATSGNDDDGPQKAAAHCPLCLSRVDAVVLPPPVETPHMDRIAIELRYRVILRDGLRVAEHRRPSQPRAPPAFA</sequence>
<evidence type="ECO:0000313" key="2">
    <source>
        <dbReference type="Proteomes" id="UP001241747"/>
    </source>
</evidence>
<evidence type="ECO:0000313" key="1">
    <source>
        <dbReference type="EMBL" id="MDQ0503632.1"/>
    </source>
</evidence>
<accession>A0ABU0L908</accession>
<proteinExistence type="predicted"/>
<protein>
    <recommendedName>
        <fullName evidence="3">DUF2946 domain-containing protein</fullName>
    </recommendedName>
</protein>
<evidence type="ECO:0008006" key="3">
    <source>
        <dbReference type="Google" id="ProtNLM"/>
    </source>
</evidence>
<gene>
    <name evidence="1" type="ORF">QOZ94_000402</name>
</gene>
<keyword evidence="2" id="KW-1185">Reference proteome</keyword>
<name>A0ABU0L908_XANAG</name>
<dbReference type="Proteomes" id="UP001241747">
    <property type="component" value="Unassembled WGS sequence"/>
</dbReference>
<comment type="caution">
    <text evidence="1">The sequence shown here is derived from an EMBL/GenBank/DDBJ whole genome shotgun (WGS) entry which is preliminary data.</text>
</comment>
<dbReference type="InterPro" id="IPR021333">
    <property type="entry name" value="DUF2946"/>
</dbReference>
<dbReference type="EMBL" id="JAUSVY010000001">
    <property type="protein sequence ID" value="MDQ0503632.1"/>
    <property type="molecule type" value="Genomic_DNA"/>
</dbReference>
<reference evidence="1 2" key="1">
    <citation type="submission" date="2023-07" db="EMBL/GenBank/DDBJ databases">
        <title>Genomic Encyclopedia of Type Strains, Phase IV (KMG-IV): sequencing the most valuable type-strain genomes for metagenomic binning, comparative biology and taxonomic classification.</title>
        <authorList>
            <person name="Goeker M."/>
        </authorList>
    </citation>
    <scope>NUCLEOTIDE SEQUENCE [LARGE SCALE GENOMIC DNA]</scope>
    <source>
        <strain evidence="1 2">DSM 3770</strain>
    </source>
</reference>
<dbReference type="RefSeq" id="WP_237346154.1">
    <property type="nucleotide sequence ID" value="NZ_JABWGX010000016.1"/>
</dbReference>
<organism evidence="1 2">
    <name type="scientific">Xanthobacter agilis</name>
    <dbReference type="NCBI Taxonomy" id="47492"/>
    <lineage>
        <taxon>Bacteria</taxon>
        <taxon>Pseudomonadati</taxon>
        <taxon>Pseudomonadota</taxon>
        <taxon>Alphaproteobacteria</taxon>
        <taxon>Hyphomicrobiales</taxon>
        <taxon>Xanthobacteraceae</taxon>
        <taxon>Xanthobacter</taxon>
    </lineage>
</organism>